<proteinExistence type="predicted"/>
<reference evidence="2" key="1">
    <citation type="submission" date="2019-08" db="EMBL/GenBank/DDBJ databases">
        <authorList>
            <person name="Kucharzyk K."/>
            <person name="Murdoch R.W."/>
            <person name="Higgins S."/>
            <person name="Loffler F."/>
        </authorList>
    </citation>
    <scope>NUCLEOTIDE SEQUENCE</scope>
</reference>
<comment type="caution">
    <text evidence="2">The sequence shown here is derived from an EMBL/GenBank/DDBJ whole genome shotgun (WGS) entry which is preliminary data.</text>
</comment>
<sequence>MCAAVDHTDQGEEKSGHQSVTEHLQYGTGAGGLVHHQDGEQHESAVTN</sequence>
<feature type="compositionally biased region" description="Basic and acidic residues" evidence="1">
    <location>
        <begin position="35"/>
        <end position="48"/>
    </location>
</feature>
<evidence type="ECO:0000313" key="2">
    <source>
        <dbReference type="EMBL" id="MPM66663.1"/>
    </source>
</evidence>
<evidence type="ECO:0000256" key="1">
    <source>
        <dbReference type="SAM" id="MobiDB-lite"/>
    </source>
</evidence>
<organism evidence="2">
    <name type="scientific">bioreactor metagenome</name>
    <dbReference type="NCBI Taxonomy" id="1076179"/>
    <lineage>
        <taxon>unclassified sequences</taxon>
        <taxon>metagenomes</taxon>
        <taxon>ecological metagenomes</taxon>
    </lineage>
</organism>
<feature type="compositionally biased region" description="Basic and acidic residues" evidence="1">
    <location>
        <begin position="1"/>
        <end position="16"/>
    </location>
</feature>
<dbReference type="EMBL" id="VSSQ01021222">
    <property type="protein sequence ID" value="MPM66663.1"/>
    <property type="molecule type" value="Genomic_DNA"/>
</dbReference>
<dbReference type="AlphaFoldDB" id="A0A645BTU6"/>
<accession>A0A645BTU6</accession>
<gene>
    <name evidence="2" type="ORF">SDC9_113573</name>
</gene>
<name>A0A645BTU6_9ZZZZ</name>
<feature type="region of interest" description="Disordered" evidence="1">
    <location>
        <begin position="1"/>
        <end position="48"/>
    </location>
</feature>
<protein>
    <submittedName>
        <fullName evidence="2">Uncharacterized protein</fullName>
    </submittedName>
</protein>